<gene>
    <name evidence="2" type="ORF">KL86DES1_22235</name>
</gene>
<reference evidence="2" key="1">
    <citation type="submission" date="2016-08" db="EMBL/GenBank/DDBJ databases">
        <authorList>
            <person name="Seilhamer J.J."/>
        </authorList>
    </citation>
    <scope>NUCLEOTIDE SEQUENCE</scope>
    <source>
        <strain evidence="2">86-1</strain>
    </source>
</reference>
<dbReference type="RefSeq" id="WP_179981387.1">
    <property type="nucleotide sequence ID" value="NZ_LT608333.1"/>
</dbReference>
<dbReference type="SMART" id="SM00471">
    <property type="entry name" value="HDc"/>
    <property type="match status" value="1"/>
</dbReference>
<dbReference type="PROSITE" id="PS51832">
    <property type="entry name" value="HD_GYP"/>
    <property type="match status" value="1"/>
</dbReference>
<dbReference type="SUPFAM" id="SSF109604">
    <property type="entry name" value="HD-domain/PDEase-like"/>
    <property type="match status" value="1"/>
</dbReference>
<proteinExistence type="predicted"/>
<dbReference type="Gene3D" id="1.10.3210.10">
    <property type="entry name" value="Hypothetical protein af1432"/>
    <property type="match status" value="1"/>
</dbReference>
<evidence type="ECO:0000259" key="1">
    <source>
        <dbReference type="PROSITE" id="PS51832"/>
    </source>
</evidence>
<dbReference type="PANTHER" id="PTHR43155">
    <property type="entry name" value="CYCLIC DI-GMP PHOSPHODIESTERASE PA4108-RELATED"/>
    <property type="match status" value="1"/>
</dbReference>
<dbReference type="InterPro" id="IPR037522">
    <property type="entry name" value="HD_GYP_dom"/>
</dbReference>
<dbReference type="Pfam" id="PF13487">
    <property type="entry name" value="HD_5"/>
    <property type="match status" value="1"/>
</dbReference>
<dbReference type="CDD" id="cd00077">
    <property type="entry name" value="HDc"/>
    <property type="match status" value="1"/>
</dbReference>
<dbReference type="InterPro" id="IPR003607">
    <property type="entry name" value="HD/PDEase_dom"/>
</dbReference>
<evidence type="ECO:0000313" key="2">
    <source>
        <dbReference type="EMBL" id="SCM74916.1"/>
    </source>
</evidence>
<organism evidence="2">
    <name type="scientific">uncultured Desulfovibrio sp</name>
    <dbReference type="NCBI Taxonomy" id="167968"/>
    <lineage>
        <taxon>Bacteria</taxon>
        <taxon>Pseudomonadati</taxon>
        <taxon>Thermodesulfobacteriota</taxon>
        <taxon>Desulfovibrionia</taxon>
        <taxon>Desulfovibrionales</taxon>
        <taxon>Desulfovibrionaceae</taxon>
        <taxon>Desulfovibrio</taxon>
        <taxon>environmental samples</taxon>
    </lineage>
</organism>
<dbReference type="GO" id="GO:0016787">
    <property type="term" value="F:hydrolase activity"/>
    <property type="evidence" value="ECO:0007669"/>
    <property type="project" value="UniProtKB-KW"/>
</dbReference>
<dbReference type="EMBL" id="FMJC01000002">
    <property type="protein sequence ID" value="SCM74916.1"/>
    <property type="molecule type" value="Genomic_DNA"/>
</dbReference>
<name>A0A212LBI8_9BACT</name>
<accession>A0A212LBI8</accession>
<sequence length="347" mass="39917">MAESARIAKEVPQNINEEYYQISGEILSSFPKYRPPVDLFSFREDIMVLAPYCKKETRLTNEQVEEVARLCDKGDLFVARSDHHIYSHHIVKQLDLVLQDKNLKEAEIADICIRALFLRYTEFDSQPIKALFEPLYRDIMVITEYLWADRHRINTFMRRLFRKHQPARHAINTMSVGLWLWMQVGGEYRRKDLDRMALALLLHDVGMSKVPAFLLNKPGPLKPEEREKILPHPLVGIKLMHKMDVSFEELVRACYEHHERMDGSGYPQHLKGNQISRVGRITAIADSFSAMISHRSYSEAKEPLAAAKELSGDARYDGEFSNLLLSGFASGNIGQMVDMDQAVDTPL</sequence>
<keyword evidence="2" id="KW-0378">Hydrolase</keyword>
<dbReference type="PANTHER" id="PTHR43155:SF2">
    <property type="entry name" value="CYCLIC DI-GMP PHOSPHODIESTERASE PA4108"/>
    <property type="match status" value="1"/>
</dbReference>
<protein>
    <submittedName>
        <fullName evidence="2">Metal dependent phosphohydrolase</fullName>
    </submittedName>
</protein>
<dbReference type="AlphaFoldDB" id="A0A212LBI8"/>
<feature type="domain" description="HD-GYP" evidence="1">
    <location>
        <begin position="144"/>
        <end position="342"/>
    </location>
</feature>